<keyword evidence="3 4" id="KW-0067">ATP-binding</keyword>
<keyword evidence="2 4" id="KW-0547">Nucleotide-binding</keyword>
<dbReference type="InterPro" id="IPR002698">
    <property type="entry name" value="FTHF_cligase"/>
</dbReference>
<dbReference type="GO" id="GO:0009396">
    <property type="term" value="P:folic acid-containing compound biosynthetic process"/>
    <property type="evidence" value="ECO:0007669"/>
    <property type="project" value="TreeGrafter"/>
</dbReference>
<dbReference type="AlphaFoldDB" id="A0A380LJ83"/>
<keyword evidence="6" id="KW-0436">Ligase</keyword>
<feature type="binding site" evidence="4">
    <location>
        <begin position="117"/>
        <end position="125"/>
    </location>
    <ligand>
        <name>ATP</name>
        <dbReference type="ChEBI" id="CHEBI:30616"/>
    </ligand>
</feature>
<comment type="similarity">
    <text evidence="1 5">Belongs to the 5-formyltetrahydrofolate cyclo-ligase family.</text>
</comment>
<sequence length="170" mass="19608">MIPLGRKECIERRKSLSWEQREKKEKAIVEKLLPFLKGNIAAYVPIKGEVNIFDICLESGTVYLPKMIENYELEFIPYTGNLVQGSFQTQEPVGKACDPNNLDVIIVPMVSFCGLHRKGYGKGYYDRYLQKTNALKIGVAFDVQEEEFESQPHDIDMDILITESKLWRKE</sequence>
<evidence type="ECO:0000256" key="2">
    <source>
        <dbReference type="ARBA" id="ARBA00022741"/>
    </source>
</evidence>
<comment type="catalytic activity">
    <reaction evidence="5">
        <text>(6S)-5-formyl-5,6,7,8-tetrahydrofolate + ATP = (6R)-5,10-methenyltetrahydrofolate + ADP + phosphate</text>
        <dbReference type="Rhea" id="RHEA:10488"/>
        <dbReference type="ChEBI" id="CHEBI:30616"/>
        <dbReference type="ChEBI" id="CHEBI:43474"/>
        <dbReference type="ChEBI" id="CHEBI:57455"/>
        <dbReference type="ChEBI" id="CHEBI:57457"/>
        <dbReference type="ChEBI" id="CHEBI:456216"/>
        <dbReference type="EC" id="6.3.3.2"/>
    </reaction>
</comment>
<keyword evidence="5" id="KW-0479">Metal-binding</keyword>
<dbReference type="GO" id="GO:0030272">
    <property type="term" value="F:5-formyltetrahydrofolate cyclo-ligase activity"/>
    <property type="evidence" value="ECO:0007669"/>
    <property type="project" value="UniProtKB-EC"/>
</dbReference>
<keyword evidence="7" id="KW-1185">Reference proteome</keyword>
<feature type="binding site" evidence="4">
    <location>
        <position position="44"/>
    </location>
    <ligand>
        <name>substrate</name>
    </ligand>
</feature>
<evidence type="ECO:0000313" key="6">
    <source>
        <dbReference type="EMBL" id="SUO03391.1"/>
    </source>
</evidence>
<proteinExistence type="inferred from homology"/>
<comment type="cofactor">
    <cofactor evidence="5">
        <name>Mg(2+)</name>
        <dbReference type="ChEBI" id="CHEBI:18420"/>
    </cofactor>
</comment>
<evidence type="ECO:0000313" key="7">
    <source>
        <dbReference type="Proteomes" id="UP000255523"/>
    </source>
</evidence>
<name>A0A380LJ83_9FIRM</name>
<gene>
    <name evidence="6" type="ORF">NCTC11087_00251</name>
</gene>
<keyword evidence="5" id="KW-0460">Magnesium</keyword>
<dbReference type="OrthoDB" id="9801938at2"/>
<feature type="binding site" evidence="4">
    <location>
        <position position="49"/>
    </location>
    <ligand>
        <name>substrate</name>
    </ligand>
</feature>
<dbReference type="InterPro" id="IPR037171">
    <property type="entry name" value="NagB/RpiA_transferase-like"/>
</dbReference>
<dbReference type="NCBIfam" id="TIGR02727">
    <property type="entry name" value="MTHFS_bact"/>
    <property type="match status" value="1"/>
</dbReference>
<dbReference type="EC" id="6.3.3.2" evidence="5"/>
<dbReference type="GO" id="GO:0005524">
    <property type="term" value="F:ATP binding"/>
    <property type="evidence" value="ECO:0007669"/>
    <property type="project" value="UniProtKB-KW"/>
</dbReference>
<dbReference type="GO" id="GO:0035999">
    <property type="term" value="P:tetrahydrofolate interconversion"/>
    <property type="evidence" value="ECO:0007669"/>
    <property type="project" value="TreeGrafter"/>
</dbReference>
<accession>A0A380LJ83</accession>
<evidence type="ECO:0000256" key="1">
    <source>
        <dbReference type="ARBA" id="ARBA00010638"/>
    </source>
</evidence>
<dbReference type="SUPFAM" id="SSF100950">
    <property type="entry name" value="NagB/RpiA/CoA transferase-like"/>
    <property type="match status" value="1"/>
</dbReference>
<dbReference type="GO" id="GO:0046872">
    <property type="term" value="F:metal ion binding"/>
    <property type="evidence" value="ECO:0007669"/>
    <property type="project" value="UniProtKB-KW"/>
</dbReference>
<dbReference type="Pfam" id="PF01812">
    <property type="entry name" value="5-FTHF_cyc-lig"/>
    <property type="match status" value="1"/>
</dbReference>
<dbReference type="PANTHER" id="PTHR23407:SF1">
    <property type="entry name" value="5-FORMYLTETRAHYDROFOLATE CYCLO-LIGASE"/>
    <property type="match status" value="1"/>
</dbReference>
<dbReference type="InterPro" id="IPR024185">
    <property type="entry name" value="FTHF_cligase-like_sf"/>
</dbReference>
<evidence type="ECO:0000256" key="5">
    <source>
        <dbReference type="RuleBase" id="RU361279"/>
    </source>
</evidence>
<dbReference type="Gene3D" id="3.40.50.10420">
    <property type="entry name" value="NagB/RpiA/CoA transferase-like"/>
    <property type="match status" value="1"/>
</dbReference>
<dbReference type="PANTHER" id="PTHR23407">
    <property type="entry name" value="ATPASE INHIBITOR/5-FORMYLTETRAHYDROFOLATE CYCLO-LIGASE"/>
    <property type="match status" value="1"/>
</dbReference>
<reference evidence="6 7" key="1">
    <citation type="submission" date="2018-06" db="EMBL/GenBank/DDBJ databases">
        <authorList>
            <consortium name="Pathogen Informatics"/>
            <person name="Doyle S."/>
        </authorList>
    </citation>
    <scope>NUCLEOTIDE SEQUENCE [LARGE SCALE GENOMIC DNA]</scope>
    <source>
        <strain evidence="6 7">NCTC11087</strain>
    </source>
</reference>
<dbReference type="PIRSF" id="PIRSF006806">
    <property type="entry name" value="FTHF_cligase"/>
    <property type="match status" value="1"/>
</dbReference>
<dbReference type="Proteomes" id="UP000255523">
    <property type="component" value="Unassembled WGS sequence"/>
</dbReference>
<evidence type="ECO:0000256" key="3">
    <source>
        <dbReference type="ARBA" id="ARBA00022840"/>
    </source>
</evidence>
<protein>
    <recommendedName>
        <fullName evidence="5">5-formyltetrahydrofolate cyclo-ligase</fullName>
        <ecNumber evidence="5">6.3.3.2</ecNumber>
    </recommendedName>
</protein>
<evidence type="ECO:0000256" key="4">
    <source>
        <dbReference type="PIRSR" id="PIRSR006806-1"/>
    </source>
</evidence>
<organism evidence="6 7">
    <name type="scientific">Faecalicoccus pleomorphus</name>
    <dbReference type="NCBI Taxonomy" id="1323"/>
    <lineage>
        <taxon>Bacteria</taxon>
        <taxon>Bacillati</taxon>
        <taxon>Bacillota</taxon>
        <taxon>Erysipelotrichia</taxon>
        <taxon>Erysipelotrichales</taxon>
        <taxon>Erysipelotrichaceae</taxon>
        <taxon>Faecalicoccus</taxon>
    </lineage>
</organism>
<dbReference type="EMBL" id="UHFX01000003">
    <property type="protein sequence ID" value="SUO03391.1"/>
    <property type="molecule type" value="Genomic_DNA"/>
</dbReference>